<feature type="transmembrane region" description="Helical" evidence="1">
    <location>
        <begin position="7"/>
        <end position="32"/>
    </location>
</feature>
<dbReference type="Proteomes" id="UP000046373">
    <property type="component" value="Unassembled WGS sequence"/>
</dbReference>
<keyword evidence="1" id="KW-0812">Transmembrane</keyword>
<keyword evidence="1" id="KW-1133">Transmembrane helix</keyword>
<dbReference type="Pfam" id="PF15956">
    <property type="entry name" value="DUF4760"/>
    <property type="match status" value="1"/>
</dbReference>
<protein>
    <submittedName>
        <fullName evidence="2">Uncharacterized protein</fullName>
    </submittedName>
</protein>
<evidence type="ECO:0000256" key="1">
    <source>
        <dbReference type="SAM" id="Phobius"/>
    </source>
</evidence>
<accession>A0A090DFA5</accession>
<evidence type="ECO:0000313" key="2">
    <source>
        <dbReference type="EMBL" id="CDX14365.1"/>
    </source>
</evidence>
<organism evidence="2 3">
    <name type="scientific">Mesorhizobium plurifarium</name>
    <dbReference type="NCBI Taxonomy" id="69974"/>
    <lineage>
        <taxon>Bacteria</taxon>
        <taxon>Pseudomonadati</taxon>
        <taxon>Pseudomonadota</taxon>
        <taxon>Alphaproteobacteria</taxon>
        <taxon>Hyphomicrobiales</taxon>
        <taxon>Phyllobacteriaceae</taxon>
        <taxon>Mesorhizobium</taxon>
    </lineage>
</organism>
<name>A0A090DFA5_MESPL</name>
<dbReference type="EMBL" id="CCNB01000002">
    <property type="protein sequence ID" value="CDX14365.1"/>
    <property type="molecule type" value="Genomic_DNA"/>
</dbReference>
<reference evidence="2 3" key="1">
    <citation type="submission" date="2014-08" db="EMBL/GenBank/DDBJ databases">
        <authorList>
            <person name="Moulin Lionel"/>
        </authorList>
    </citation>
    <scope>NUCLEOTIDE SEQUENCE [LARGE SCALE GENOMIC DNA]</scope>
</reference>
<dbReference type="AlphaFoldDB" id="A0A090DFA5"/>
<sequence>MQKIDRALGFCSAGAAIVTAIAALAIPIVLYADAKRNRTLDVMNDLDTKISAIVAEKIRLDALNGVKGQQRFDPKYIDGDGNSAVQTQVYRLLNLYDYVCLGGKMNLFSLDIIGEMRGDALRQTWADYGPYIKAHRANGEQDKKAWENCDSVAFPAGSAS</sequence>
<dbReference type="InterPro" id="IPR031876">
    <property type="entry name" value="DUF4760"/>
</dbReference>
<dbReference type="GeneID" id="31887591"/>
<gene>
    <name evidence="2" type="ORF">MPLDJ20_100072</name>
</gene>
<proteinExistence type="predicted"/>
<evidence type="ECO:0000313" key="3">
    <source>
        <dbReference type="Proteomes" id="UP000046373"/>
    </source>
</evidence>
<keyword evidence="1" id="KW-0472">Membrane</keyword>